<feature type="non-terminal residue" evidence="1">
    <location>
        <position position="1"/>
    </location>
</feature>
<dbReference type="AlphaFoldDB" id="A0AA36CAG4"/>
<gene>
    <name evidence="1" type="ORF">MSPICULIGERA_LOCUS3822</name>
</gene>
<proteinExistence type="predicted"/>
<dbReference type="EMBL" id="CATQJA010001000">
    <property type="protein sequence ID" value="CAJ0565166.1"/>
    <property type="molecule type" value="Genomic_DNA"/>
</dbReference>
<reference evidence="1" key="1">
    <citation type="submission" date="2023-06" db="EMBL/GenBank/DDBJ databases">
        <authorList>
            <person name="Delattre M."/>
        </authorList>
    </citation>
    <scope>NUCLEOTIDE SEQUENCE</scope>
    <source>
        <strain evidence="1">AF72</strain>
    </source>
</reference>
<dbReference type="Proteomes" id="UP001177023">
    <property type="component" value="Unassembled WGS sequence"/>
</dbReference>
<comment type="caution">
    <text evidence="1">The sequence shown here is derived from an EMBL/GenBank/DDBJ whole genome shotgun (WGS) entry which is preliminary data.</text>
</comment>
<feature type="non-terminal residue" evidence="1">
    <location>
        <position position="125"/>
    </location>
</feature>
<name>A0AA36CAG4_9BILA</name>
<keyword evidence="2" id="KW-1185">Reference proteome</keyword>
<evidence type="ECO:0000313" key="1">
    <source>
        <dbReference type="EMBL" id="CAJ0565166.1"/>
    </source>
</evidence>
<sequence length="125" mass="14427">VIKICRVQDRMPKKANSGELRRKTWARIVESFEYLTAAAIALWKTVDLDRLEVFVNWSYWRFSTPEVRDEAVFLKLKEAKEEAAEQLGASMLGKWTFDEVKGKGITTQMLIEAMPEKKKARMADG</sequence>
<protein>
    <submittedName>
        <fullName evidence="1">Uncharacterized protein</fullName>
    </submittedName>
</protein>
<evidence type="ECO:0000313" key="2">
    <source>
        <dbReference type="Proteomes" id="UP001177023"/>
    </source>
</evidence>
<organism evidence="1 2">
    <name type="scientific">Mesorhabditis spiculigera</name>
    <dbReference type="NCBI Taxonomy" id="96644"/>
    <lineage>
        <taxon>Eukaryota</taxon>
        <taxon>Metazoa</taxon>
        <taxon>Ecdysozoa</taxon>
        <taxon>Nematoda</taxon>
        <taxon>Chromadorea</taxon>
        <taxon>Rhabditida</taxon>
        <taxon>Rhabditina</taxon>
        <taxon>Rhabditomorpha</taxon>
        <taxon>Rhabditoidea</taxon>
        <taxon>Rhabditidae</taxon>
        <taxon>Mesorhabditinae</taxon>
        <taxon>Mesorhabditis</taxon>
    </lineage>
</organism>
<accession>A0AA36CAG4</accession>